<reference evidence="2" key="1">
    <citation type="submission" date="2021-01" db="EMBL/GenBank/DDBJ databases">
        <authorList>
            <consortium name="Genoscope - CEA"/>
            <person name="William W."/>
        </authorList>
    </citation>
    <scope>NUCLEOTIDE SEQUENCE</scope>
</reference>
<organism evidence="2">
    <name type="scientific">Brassica napus</name>
    <name type="common">Rape</name>
    <dbReference type="NCBI Taxonomy" id="3708"/>
    <lineage>
        <taxon>Eukaryota</taxon>
        <taxon>Viridiplantae</taxon>
        <taxon>Streptophyta</taxon>
        <taxon>Embryophyta</taxon>
        <taxon>Tracheophyta</taxon>
        <taxon>Spermatophyta</taxon>
        <taxon>Magnoliopsida</taxon>
        <taxon>eudicotyledons</taxon>
        <taxon>Gunneridae</taxon>
        <taxon>Pentapetalae</taxon>
        <taxon>rosids</taxon>
        <taxon>malvids</taxon>
        <taxon>Brassicales</taxon>
        <taxon>Brassicaceae</taxon>
        <taxon>Brassiceae</taxon>
        <taxon>Brassica</taxon>
    </lineage>
</organism>
<feature type="signal peptide" evidence="1">
    <location>
        <begin position="1"/>
        <end position="21"/>
    </location>
</feature>
<feature type="chain" id="PRO_5032305247" evidence="1">
    <location>
        <begin position="22"/>
        <end position="72"/>
    </location>
</feature>
<accession>A0A816IWH5</accession>
<gene>
    <name evidence="2" type="ORF">DARMORV10_C03P92000.1</name>
</gene>
<evidence type="ECO:0000313" key="2">
    <source>
        <dbReference type="EMBL" id="CAF1712695.1"/>
    </source>
</evidence>
<keyword evidence="1" id="KW-0732">Signal</keyword>
<dbReference type="AlphaFoldDB" id="A0A816IWH5"/>
<dbReference type="Proteomes" id="UP001295469">
    <property type="component" value="Chromosome C03"/>
</dbReference>
<dbReference type="EMBL" id="HG994367">
    <property type="protein sequence ID" value="CAF1712695.1"/>
    <property type="molecule type" value="Genomic_DNA"/>
</dbReference>
<protein>
    <submittedName>
        <fullName evidence="2">(rape) hypothetical protein</fullName>
    </submittedName>
</protein>
<name>A0A816IWH5_BRANA</name>
<evidence type="ECO:0000256" key="1">
    <source>
        <dbReference type="SAM" id="SignalP"/>
    </source>
</evidence>
<feature type="non-terminal residue" evidence="2">
    <location>
        <position position="72"/>
    </location>
</feature>
<proteinExistence type="predicted"/>
<sequence length="72" mass="7880">MMISSLILADLGVVAISQGEANWKFHTVFMAVEAEQTCRLDHSAPDDDAIACVPITKQPASDNPFLKNHKIQ</sequence>